<evidence type="ECO:0000256" key="7">
    <source>
        <dbReference type="SAM" id="MobiDB-lite"/>
    </source>
</evidence>
<dbReference type="Gene3D" id="3.90.20.20">
    <property type="match status" value="1"/>
</dbReference>
<evidence type="ECO:0000256" key="1">
    <source>
        <dbReference type="ARBA" id="ARBA00009054"/>
    </source>
</evidence>
<sequence>MDADRETEKPDEQPVSDQAGPPQPEIDVEALTQENEALKKAYEELNERHLRLAADFDNFRRRTNRQIDEIREFALEKFAADLLDVADNFERALKADDASLREGLESIQKQFTGIMERYGIRHFECKNGEFDPQKHEAVVCVPSNHPEGTIVEEFMRGYCMHDRVIRHAKVAVSQGKE</sequence>
<comment type="similarity">
    <text evidence="1 3 5">Belongs to the GrpE family.</text>
</comment>
<dbReference type="OrthoDB" id="372230at2157"/>
<dbReference type="GO" id="GO:0000774">
    <property type="term" value="F:adenyl-nucleotide exchange factor activity"/>
    <property type="evidence" value="ECO:0007669"/>
    <property type="project" value="InterPro"/>
</dbReference>
<protein>
    <recommendedName>
        <fullName evidence="3 4">Protein GrpE</fullName>
    </recommendedName>
    <alternativeName>
        <fullName evidence="3">HSP-70 cofactor</fullName>
    </alternativeName>
</protein>
<dbReference type="PRINTS" id="PR00773">
    <property type="entry name" value="GRPEPROTEIN"/>
</dbReference>
<dbReference type="GO" id="GO:0005737">
    <property type="term" value="C:cytoplasm"/>
    <property type="evidence" value="ECO:0007669"/>
    <property type="project" value="UniProtKB-SubCell"/>
</dbReference>
<dbReference type="GO" id="GO:0051087">
    <property type="term" value="F:protein-folding chaperone binding"/>
    <property type="evidence" value="ECO:0007669"/>
    <property type="project" value="InterPro"/>
</dbReference>
<evidence type="ECO:0000313" key="9">
    <source>
        <dbReference type="Proteomes" id="UP000570823"/>
    </source>
</evidence>
<dbReference type="GO" id="GO:0006457">
    <property type="term" value="P:protein folding"/>
    <property type="evidence" value="ECO:0007669"/>
    <property type="project" value="InterPro"/>
</dbReference>
<dbReference type="Gene3D" id="2.30.22.10">
    <property type="entry name" value="Head domain of nucleotide exchange factor GrpE"/>
    <property type="match status" value="1"/>
</dbReference>
<feature type="region of interest" description="Disordered" evidence="7">
    <location>
        <begin position="1"/>
        <end position="24"/>
    </location>
</feature>
<feature type="coiled-coil region" evidence="6">
    <location>
        <begin position="28"/>
        <end position="62"/>
    </location>
</feature>
<keyword evidence="6" id="KW-0175">Coiled coil</keyword>
<keyword evidence="2 3" id="KW-0143">Chaperone</keyword>
<dbReference type="InterPro" id="IPR013805">
    <property type="entry name" value="GrpE_CC"/>
</dbReference>
<dbReference type="SUPFAM" id="SSF51064">
    <property type="entry name" value="Head domain of nucleotide exchange factor GrpE"/>
    <property type="match status" value="1"/>
</dbReference>
<dbReference type="PROSITE" id="PS01071">
    <property type="entry name" value="GRPE"/>
    <property type="match status" value="1"/>
</dbReference>
<comment type="subunit">
    <text evidence="3">Homodimer.</text>
</comment>
<dbReference type="InterPro" id="IPR000740">
    <property type="entry name" value="GrpE"/>
</dbReference>
<keyword evidence="9" id="KW-1185">Reference proteome</keyword>
<dbReference type="HAMAP" id="MF_01151">
    <property type="entry name" value="GrpE"/>
    <property type="match status" value="1"/>
</dbReference>
<dbReference type="InterPro" id="IPR009012">
    <property type="entry name" value="GrpE_head"/>
</dbReference>
<proteinExistence type="inferred from homology"/>
<feature type="compositionally biased region" description="Basic and acidic residues" evidence="7">
    <location>
        <begin position="1"/>
        <end position="12"/>
    </location>
</feature>
<dbReference type="GO" id="GO:0051082">
    <property type="term" value="F:unfolded protein binding"/>
    <property type="evidence" value="ECO:0007669"/>
    <property type="project" value="TreeGrafter"/>
</dbReference>
<comment type="function">
    <text evidence="3 4">Participates actively in the response to hyperosmotic and heat shock by preventing the aggregation of stress-denatured proteins, in association with DnaK and GrpE. It is the nucleotide exchange factor for DnaK and may function as a thermosensor. Unfolded proteins bind initially to DnaJ; upon interaction with the DnaJ-bound protein, DnaK hydrolyzes its bound ATP, resulting in the formation of a stable complex. GrpE releases ADP from DnaK; ATP binding to DnaK triggers the release of the substrate protein, thus completing the reaction cycle. Several rounds of ATP-dependent interactions between DnaJ, DnaK and GrpE are required for fully efficient folding.</text>
</comment>
<comment type="caution">
    <text evidence="8">The sequence shown here is derived from an EMBL/GenBank/DDBJ whole genome shotgun (WGS) entry which is preliminary data.</text>
</comment>
<evidence type="ECO:0000256" key="3">
    <source>
        <dbReference type="HAMAP-Rule" id="MF_01151"/>
    </source>
</evidence>
<organism evidence="8 9">
    <name type="scientific">Methanofollis tationis</name>
    <dbReference type="NCBI Taxonomy" id="81417"/>
    <lineage>
        <taxon>Archaea</taxon>
        <taxon>Methanobacteriati</taxon>
        <taxon>Methanobacteriota</taxon>
        <taxon>Stenosarchaea group</taxon>
        <taxon>Methanomicrobia</taxon>
        <taxon>Methanomicrobiales</taxon>
        <taxon>Methanomicrobiaceae</taxon>
        <taxon>Methanofollis</taxon>
    </lineage>
</organism>
<evidence type="ECO:0000256" key="5">
    <source>
        <dbReference type="RuleBase" id="RU004478"/>
    </source>
</evidence>
<evidence type="ECO:0000256" key="6">
    <source>
        <dbReference type="SAM" id="Coils"/>
    </source>
</evidence>
<dbReference type="Proteomes" id="UP000570823">
    <property type="component" value="Unassembled WGS sequence"/>
</dbReference>
<dbReference type="CDD" id="cd00446">
    <property type="entry name" value="GrpE"/>
    <property type="match status" value="1"/>
</dbReference>
<evidence type="ECO:0000256" key="4">
    <source>
        <dbReference type="RuleBase" id="RU000639"/>
    </source>
</evidence>
<dbReference type="Pfam" id="PF01025">
    <property type="entry name" value="GrpE"/>
    <property type="match status" value="1"/>
</dbReference>
<gene>
    <name evidence="3" type="primary">grpE</name>
    <name evidence="8" type="ORF">HWN36_00240</name>
</gene>
<accession>A0A7K4HLI2</accession>
<reference evidence="8 9" key="1">
    <citation type="submission" date="2020-06" db="EMBL/GenBank/DDBJ databases">
        <title>Methanofollis fontis sp. nov., a methanogen isolated from marine sediments near a cold seep at Four-Way Closure Ridge offshore southwestern Taiwan.</title>
        <authorList>
            <person name="Chen S.-C."/>
            <person name="Teng N.-H."/>
            <person name="Lin Y.-S."/>
            <person name="Lai M.-C."/>
            <person name="Chen H.-H."/>
            <person name="Wang C.-C."/>
        </authorList>
    </citation>
    <scope>NUCLEOTIDE SEQUENCE [LARGE SCALE GENOMIC DNA]</scope>
    <source>
        <strain evidence="8 9">DSM 2702</strain>
    </source>
</reference>
<dbReference type="AlphaFoldDB" id="A0A7K4HLI2"/>
<dbReference type="EMBL" id="JABXWR010000001">
    <property type="protein sequence ID" value="NVO65780.1"/>
    <property type="molecule type" value="Genomic_DNA"/>
</dbReference>
<evidence type="ECO:0000313" key="8">
    <source>
        <dbReference type="EMBL" id="NVO65780.1"/>
    </source>
</evidence>
<keyword evidence="3 4" id="KW-0346">Stress response</keyword>
<name>A0A7K4HLI2_9EURY</name>
<evidence type="ECO:0000256" key="2">
    <source>
        <dbReference type="ARBA" id="ARBA00023186"/>
    </source>
</evidence>
<dbReference type="PANTHER" id="PTHR21237:SF23">
    <property type="entry name" value="GRPE PROTEIN HOMOLOG, MITOCHONDRIAL"/>
    <property type="match status" value="1"/>
</dbReference>
<keyword evidence="3" id="KW-0963">Cytoplasm</keyword>
<dbReference type="SUPFAM" id="SSF58014">
    <property type="entry name" value="Coiled-coil domain of nucleotide exchange factor GrpE"/>
    <property type="match status" value="1"/>
</dbReference>
<dbReference type="GO" id="GO:0042803">
    <property type="term" value="F:protein homodimerization activity"/>
    <property type="evidence" value="ECO:0007669"/>
    <property type="project" value="InterPro"/>
</dbReference>
<comment type="subcellular location">
    <subcellularLocation>
        <location evidence="3">Cytoplasm</location>
    </subcellularLocation>
</comment>
<dbReference type="PANTHER" id="PTHR21237">
    <property type="entry name" value="GRPE PROTEIN"/>
    <property type="match status" value="1"/>
</dbReference>